<evidence type="ECO:0000313" key="10">
    <source>
        <dbReference type="Proteomes" id="UP001501565"/>
    </source>
</evidence>
<evidence type="ECO:0000313" key="9">
    <source>
        <dbReference type="EMBL" id="GAA3928194.1"/>
    </source>
</evidence>
<reference evidence="10" key="1">
    <citation type="journal article" date="2019" name="Int. J. Syst. Evol. Microbiol.">
        <title>The Global Catalogue of Microorganisms (GCM) 10K type strain sequencing project: providing services to taxonomists for standard genome sequencing and annotation.</title>
        <authorList>
            <consortium name="The Broad Institute Genomics Platform"/>
            <consortium name="The Broad Institute Genome Sequencing Center for Infectious Disease"/>
            <person name="Wu L."/>
            <person name="Ma J."/>
        </authorList>
    </citation>
    <scope>NUCLEOTIDE SEQUENCE [LARGE SCALE GENOMIC DNA]</scope>
    <source>
        <strain evidence="10">JCM 17551</strain>
    </source>
</reference>
<dbReference type="PANTHER" id="PTHR13610:SF9">
    <property type="entry name" value="FI06469P"/>
    <property type="match status" value="1"/>
</dbReference>
<sequence>MLIESLFVTIVLVVISSIVWTTLVLGISPMPSSKKAYQGVLELIENTGTGPIVDLGSGWGNLVIRLARTYPQRQIVGFELSFAPWLFTLVMIKLLGLKNLKVHRKNFLNIRLNQVNVIVCYLHPKAMKAIQDKISTGAYQTEYLVSNNFALPGQSPEQTLTLTDFYRSPVYRYKICEDSVTQSPPRTTKRF</sequence>
<feature type="transmembrane region" description="Helical" evidence="8">
    <location>
        <begin position="6"/>
        <end position="27"/>
    </location>
</feature>
<keyword evidence="8" id="KW-1133">Transmembrane helix</keyword>
<keyword evidence="8" id="KW-0812">Transmembrane</keyword>
<evidence type="ECO:0000256" key="4">
    <source>
        <dbReference type="ARBA" id="ARBA00022603"/>
    </source>
</evidence>
<comment type="caution">
    <text evidence="9">The sequence shown here is derived from an EMBL/GenBank/DDBJ whole genome shotgun (WGS) entry which is preliminary data.</text>
</comment>
<protein>
    <recommendedName>
        <fullName evidence="3">tRNA (guanine(46)-N(7))-methyltransferase</fullName>
        <ecNumber evidence="3">2.1.1.33</ecNumber>
    </recommendedName>
</protein>
<dbReference type="RefSeq" id="WP_344798956.1">
    <property type="nucleotide sequence ID" value="NZ_BAABBN010000007.1"/>
</dbReference>
<gene>
    <name evidence="9" type="ORF">GCM10022277_25880</name>
</gene>
<evidence type="ECO:0000256" key="5">
    <source>
        <dbReference type="ARBA" id="ARBA00022679"/>
    </source>
</evidence>
<name>A0ABP7MR88_9GAMM</name>
<dbReference type="InterPro" id="IPR003358">
    <property type="entry name" value="tRNA_(Gua-N-7)_MeTrfase_Trmb"/>
</dbReference>
<comment type="catalytic activity">
    <reaction evidence="1">
        <text>guanosine(46) in tRNA + S-adenosyl-L-methionine = N(7)-methylguanosine(46) in tRNA + S-adenosyl-L-homocysteine</text>
        <dbReference type="Rhea" id="RHEA:42708"/>
        <dbReference type="Rhea" id="RHEA-COMP:10188"/>
        <dbReference type="Rhea" id="RHEA-COMP:10189"/>
        <dbReference type="ChEBI" id="CHEBI:57856"/>
        <dbReference type="ChEBI" id="CHEBI:59789"/>
        <dbReference type="ChEBI" id="CHEBI:74269"/>
        <dbReference type="ChEBI" id="CHEBI:74480"/>
        <dbReference type="EC" id="2.1.1.33"/>
    </reaction>
</comment>
<keyword evidence="7" id="KW-0819">tRNA processing</keyword>
<dbReference type="PANTHER" id="PTHR13610">
    <property type="entry name" value="METHYLTRANSFERASE DOMAIN-CONTAINING PROTEIN"/>
    <property type="match status" value="1"/>
</dbReference>
<comment type="function">
    <text evidence="2">Catalyzes the formation of N(7)-methylguanine at position 46 (m7G46) in tRNA.</text>
</comment>
<evidence type="ECO:0000256" key="6">
    <source>
        <dbReference type="ARBA" id="ARBA00022691"/>
    </source>
</evidence>
<dbReference type="Pfam" id="PF02390">
    <property type="entry name" value="Methyltransf_4"/>
    <property type="match status" value="1"/>
</dbReference>
<evidence type="ECO:0000256" key="7">
    <source>
        <dbReference type="ARBA" id="ARBA00022694"/>
    </source>
</evidence>
<keyword evidence="6" id="KW-0949">S-adenosyl-L-methionine</keyword>
<evidence type="ECO:0000256" key="1">
    <source>
        <dbReference type="ARBA" id="ARBA00000142"/>
    </source>
</evidence>
<evidence type="ECO:0000256" key="8">
    <source>
        <dbReference type="SAM" id="Phobius"/>
    </source>
</evidence>
<feature type="transmembrane region" description="Helical" evidence="8">
    <location>
        <begin position="75"/>
        <end position="96"/>
    </location>
</feature>
<evidence type="ECO:0000256" key="3">
    <source>
        <dbReference type="ARBA" id="ARBA00011977"/>
    </source>
</evidence>
<dbReference type="InterPro" id="IPR026170">
    <property type="entry name" value="FAM173A/B"/>
</dbReference>
<dbReference type="Gene3D" id="3.40.50.150">
    <property type="entry name" value="Vaccinia Virus protein VP39"/>
    <property type="match status" value="1"/>
</dbReference>
<dbReference type="SUPFAM" id="SSF53335">
    <property type="entry name" value="S-adenosyl-L-methionine-dependent methyltransferases"/>
    <property type="match status" value="1"/>
</dbReference>
<keyword evidence="4" id="KW-0489">Methyltransferase</keyword>
<dbReference type="Proteomes" id="UP001501565">
    <property type="component" value="Unassembled WGS sequence"/>
</dbReference>
<dbReference type="EMBL" id="BAABBN010000007">
    <property type="protein sequence ID" value="GAA3928194.1"/>
    <property type="molecule type" value="Genomic_DNA"/>
</dbReference>
<evidence type="ECO:0000256" key="2">
    <source>
        <dbReference type="ARBA" id="ARBA00003015"/>
    </source>
</evidence>
<proteinExistence type="predicted"/>
<organism evidence="9 10">
    <name type="scientific">Litoribacillus peritrichatus</name>
    <dbReference type="NCBI Taxonomy" id="718191"/>
    <lineage>
        <taxon>Bacteria</taxon>
        <taxon>Pseudomonadati</taxon>
        <taxon>Pseudomonadota</taxon>
        <taxon>Gammaproteobacteria</taxon>
        <taxon>Oceanospirillales</taxon>
        <taxon>Oceanospirillaceae</taxon>
        <taxon>Litoribacillus</taxon>
    </lineage>
</organism>
<keyword evidence="5" id="KW-0808">Transferase</keyword>
<keyword evidence="8" id="KW-0472">Membrane</keyword>
<dbReference type="EC" id="2.1.1.33" evidence="3"/>
<accession>A0ABP7MR88</accession>
<dbReference type="InterPro" id="IPR029063">
    <property type="entry name" value="SAM-dependent_MTases_sf"/>
</dbReference>
<keyword evidence="10" id="KW-1185">Reference proteome</keyword>